<dbReference type="OrthoDB" id="88903at2"/>
<dbReference type="EMBL" id="ACCL02000022">
    <property type="protein sequence ID" value="EET59090.1"/>
    <property type="molecule type" value="Genomic_DNA"/>
</dbReference>
<proteinExistence type="predicted"/>
<dbReference type="AlphaFoldDB" id="C6LK12"/>
<evidence type="ECO:0000313" key="1">
    <source>
        <dbReference type="EMBL" id="EET59090.1"/>
    </source>
</evidence>
<organism evidence="1 2">
    <name type="scientific">Marvinbryantia formatexigens DSM 14469</name>
    <dbReference type="NCBI Taxonomy" id="478749"/>
    <lineage>
        <taxon>Bacteria</taxon>
        <taxon>Bacillati</taxon>
        <taxon>Bacillota</taxon>
        <taxon>Clostridia</taxon>
        <taxon>Lachnospirales</taxon>
        <taxon>Lachnospiraceae</taxon>
        <taxon>Marvinbryantia</taxon>
    </lineage>
</organism>
<comment type="caution">
    <text evidence="1">The sequence shown here is derived from an EMBL/GenBank/DDBJ whole genome shotgun (WGS) entry which is preliminary data.</text>
</comment>
<dbReference type="Proteomes" id="UP000005561">
    <property type="component" value="Unassembled WGS sequence"/>
</dbReference>
<dbReference type="RefSeq" id="WP_006863762.1">
    <property type="nucleotide sequence ID" value="NZ_ACCL02000022.1"/>
</dbReference>
<sequence>MIDYGKLTSECMSKEFLEKYVNHQFELCEPEFEEIVDKYEECYFTESFWIGKSDYIRERGKAAQKDIKNNGSKFLSAIRDKIEKIRESFNKEKVSDEDKKINQENLTYLMDAEMRLHSRMGNPRKVKRYLDNIKKMLTVADLVWFQSENAGNNEYSRENWVETIFEVAFLKAFLYEEYDELIKAGNLHFFKRDRKSSFIVEFIISGFCSWFIHEGTKEQVVEMVVYRLYALDISTDKTEHQKLMEELDTNNLQEKNLSLYVNACLGINFHYERMQKILSYLENHTFKDLRYKSEAIINIMSTISRNYNILIQGLSDTMKRIKAIVDESRMNGVFTQKEWNMVEHYTNVLQTGLIFSNSSTICNLLGTLYNAELADYFTDNLDTISRLYDTILRINESYPLSKFTISDTELETLINYFHKVEEKISKIEFRYAEEEITYFLKKIIAMLEILDIWFGQKEKPEFERYYDGMNGEFKQTALENADNLINSLNELESYALAYQEDVNTGEAFIQLLCNVEKLDKEVPNYFGKDKRRVIIALSNAYEQLEKNQIISQAIGDRWKYCKIRLFRLRRNMGL</sequence>
<evidence type="ECO:0000313" key="2">
    <source>
        <dbReference type="Proteomes" id="UP000005561"/>
    </source>
</evidence>
<gene>
    <name evidence="1" type="ORF">BRYFOR_08999</name>
</gene>
<accession>C6LK12</accession>
<name>C6LK12_9FIRM</name>
<keyword evidence="2" id="KW-1185">Reference proteome</keyword>
<reference evidence="1" key="1">
    <citation type="submission" date="2009-07" db="EMBL/GenBank/DDBJ databases">
        <authorList>
            <person name="Weinstock G."/>
            <person name="Sodergren E."/>
            <person name="Clifton S."/>
            <person name="Fulton L."/>
            <person name="Fulton B."/>
            <person name="Courtney L."/>
            <person name="Fronick C."/>
            <person name="Harrison M."/>
            <person name="Strong C."/>
            <person name="Farmer C."/>
            <person name="Delahaunty K."/>
            <person name="Markovic C."/>
            <person name="Hall O."/>
            <person name="Minx P."/>
            <person name="Tomlinson C."/>
            <person name="Mitreva M."/>
            <person name="Nelson J."/>
            <person name="Hou S."/>
            <person name="Wollam A."/>
            <person name="Pepin K.H."/>
            <person name="Johnson M."/>
            <person name="Bhonagiri V."/>
            <person name="Nash W.E."/>
            <person name="Warren W."/>
            <person name="Chinwalla A."/>
            <person name="Mardis E.R."/>
            <person name="Wilson R.K."/>
        </authorList>
    </citation>
    <scope>NUCLEOTIDE SEQUENCE [LARGE SCALE GENOMIC DNA]</scope>
    <source>
        <strain evidence="1">DSM 14469</strain>
    </source>
</reference>
<protein>
    <submittedName>
        <fullName evidence="1">Uncharacterized protein</fullName>
    </submittedName>
</protein>